<gene>
    <name evidence="1" type="ORF">KGMB01110_04710</name>
</gene>
<dbReference type="RefSeq" id="WP_156085430.1">
    <property type="nucleotide sequence ID" value="NZ_BHGK01000001.1"/>
</dbReference>
<dbReference type="AlphaFoldDB" id="A0A391NYI2"/>
<comment type="caution">
    <text evidence="1">The sequence shown here is derived from an EMBL/GenBank/DDBJ whole genome shotgun (WGS) entry which is preliminary data.</text>
</comment>
<protein>
    <submittedName>
        <fullName evidence="1">Uncharacterized protein</fullName>
    </submittedName>
</protein>
<sequence length="58" mass="6683">MGMDFNFSEGFMHDLMEILKECDKRNESCGRLTFAFGEDILNVDIEFSVEEKAEEVDA</sequence>
<name>A0A391NYI2_9FIRM</name>
<evidence type="ECO:0000313" key="2">
    <source>
        <dbReference type="Proteomes" id="UP000265643"/>
    </source>
</evidence>
<reference evidence="2" key="1">
    <citation type="submission" date="2018-09" db="EMBL/GenBank/DDBJ databases">
        <title>Draft Genome Sequence of Mediterraneibacter sp. KCTC 15684.</title>
        <authorList>
            <person name="Kim J.S."/>
            <person name="Han K.I."/>
            <person name="Suh M.K."/>
            <person name="Lee K.C."/>
            <person name="Eom M.K."/>
            <person name="Lee J.H."/>
            <person name="Park S.H."/>
            <person name="Kang S.W."/>
            <person name="Park J.E."/>
            <person name="Oh B.S."/>
            <person name="Yu S.Y."/>
            <person name="Choi S.H."/>
            <person name="Lee D.H."/>
            <person name="Yoon H."/>
            <person name="Kim B."/>
            <person name="Yang S.J."/>
            <person name="Lee J.S."/>
        </authorList>
    </citation>
    <scope>NUCLEOTIDE SEQUENCE [LARGE SCALE GENOMIC DNA]</scope>
    <source>
        <strain evidence="2">KCTC 15684</strain>
    </source>
</reference>
<accession>A0A391NYI2</accession>
<keyword evidence="2" id="KW-1185">Reference proteome</keyword>
<dbReference type="Proteomes" id="UP000265643">
    <property type="component" value="Unassembled WGS sequence"/>
</dbReference>
<organism evidence="1 2">
    <name type="scientific">Mediterraneibacter butyricigenes</name>
    <dbReference type="NCBI Taxonomy" id="2316025"/>
    <lineage>
        <taxon>Bacteria</taxon>
        <taxon>Bacillati</taxon>
        <taxon>Bacillota</taxon>
        <taxon>Clostridia</taxon>
        <taxon>Lachnospirales</taxon>
        <taxon>Lachnospiraceae</taxon>
        <taxon>Mediterraneibacter</taxon>
    </lineage>
</organism>
<evidence type="ECO:0000313" key="1">
    <source>
        <dbReference type="EMBL" id="GCA66035.1"/>
    </source>
</evidence>
<dbReference type="EMBL" id="BHGK01000001">
    <property type="protein sequence ID" value="GCA66035.1"/>
    <property type="molecule type" value="Genomic_DNA"/>
</dbReference>
<proteinExistence type="predicted"/>